<evidence type="ECO:0000256" key="4">
    <source>
        <dbReference type="ARBA" id="ARBA00023274"/>
    </source>
</evidence>
<comment type="similarity">
    <text evidence="1 5">Belongs to the universal ribosomal protein uL30 family.</text>
</comment>
<keyword evidence="4 5" id="KW-0687">Ribonucleoprotein</keyword>
<dbReference type="SUPFAM" id="SSF55129">
    <property type="entry name" value="Ribosomal protein L30p/L7e"/>
    <property type="match status" value="1"/>
</dbReference>
<dbReference type="AlphaFoldDB" id="A0AAV5AYW9"/>
<dbReference type="Pfam" id="PF00327">
    <property type="entry name" value="Ribosomal_L30"/>
    <property type="match status" value="1"/>
</dbReference>
<reference evidence="7" key="1">
    <citation type="journal article" date="2022" name="Int. J. Syst. Evol. Microbiol.">
        <title>Granulimonas faecalis gen. nov., sp. nov., and Leptogranulimonas caecicola gen. nov., sp. nov., novel lactate-producing Atopobiaceae bacteria isolated from mouse intestines, and an emended description of the family Atopobiaceae.</title>
        <authorList>
            <person name="Morinaga K."/>
            <person name="Kusada H."/>
            <person name="Sakamoto S."/>
            <person name="Murakami T."/>
            <person name="Toyoda A."/>
            <person name="Mori H."/>
            <person name="Meng X.Y."/>
            <person name="Takashino M."/>
            <person name="Murotomi K."/>
            <person name="Tamaki H."/>
        </authorList>
    </citation>
    <scope>NUCLEOTIDE SEQUENCE</scope>
    <source>
        <strain evidence="7">OPF53</strain>
    </source>
</reference>
<dbReference type="PIRSF" id="PIRSF002211">
    <property type="entry name" value="Ribosomal_L30_bac-type"/>
    <property type="match status" value="1"/>
</dbReference>
<evidence type="ECO:0000256" key="5">
    <source>
        <dbReference type="HAMAP-Rule" id="MF_01371"/>
    </source>
</evidence>
<dbReference type="EMBL" id="BQKC01000001">
    <property type="protein sequence ID" value="GJM54831.1"/>
    <property type="molecule type" value="Genomic_DNA"/>
</dbReference>
<comment type="subunit">
    <text evidence="2 5">Part of the 50S ribosomal subunit.</text>
</comment>
<evidence type="ECO:0000256" key="3">
    <source>
        <dbReference type="ARBA" id="ARBA00022980"/>
    </source>
</evidence>
<accession>A0AAV5AYW9</accession>
<name>A0AAV5AYW9_9ACTN</name>
<proteinExistence type="inferred from homology"/>
<dbReference type="GO" id="GO:0003735">
    <property type="term" value="F:structural constituent of ribosome"/>
    <property type="evidence" value="ECO:0007669"/>
    <property type="project" value="InterPro"/>
</dbReference>
<dbReference type="GO" id="GO:0015934">
    <property type="term" value="C:large ribosomal subunit"/>
    <property type="evidence" value="ECO:0007669"/>
    <property type="project" value="InterPro"/>
</dbReference>
<comment type="caution">
    <text evidence="7">The sequence shown here is derived from an EMBL/GenBank/DDBJ whole genome shotgun (WGS) entry which is preliminary data.</text>
</comment>
<evidence type="ECO:0000313" key="8">
    <source>
        <dbReference type="Proteomes" id="UP001055025"/>
    </source>
</evidence>
<dbReference type="Gene3D" id="3.30.1390.20">
    <property type="entry name" value="Ribosomal protein L30, ferredoxin-like fold domain"/>
    <property type="match status" value="1"/>
</dbReference>
<dbReference type="NCBIfam" id="TIGR01308">
    <property type="entry name" value="rpmD_bact"/>
    <property type="match status" value="1"/>
</dbReference>
<dbReference type="CDD" id="cd01658">
    <property type="entry name" value="Ribosomal_L30"/>
    <property type="match status" value="1"/>
</dbReference>
<evidence type="ECO:0000313" key="7">
    <source>
        <dbReference type="EMBL" id="GJM54831.1"/>
    </source>
</evidence>
<dbReference type="GO" id="GO:0006412">
    <property type="term" value="P:translation"/>
    <property type="evidence" value="ECO:0007669"/>
    <property type="project" value="UniProtKB-UniRule"/>
</dbReference>
<dbReference type="InterPro" id="IPR036919">
    <property type="entry name" value="Ribo_uL30_ferredoxin-like_sf"/>
</dbReference>
<dbReference type="InterPro" id="IPR005996">
    <property type="entry name" value="Ribosomal_uL30_bac-type"/>
</dbReference>
<keyword evidence="8" id="KW-1185">Reference proteome</keyword>
<sequence length="61" mass="6828">MANTLKIKLVRSAVTQVKGDQTRTARALGLRRIGDVVEQPDNPSIRGMVFKIKHLVEVEEN</sequence>
<dbReference type="RefSeq" id="WP_135978834.1">
    <property type="nucleotide sequence ID" value="NZ_BQKC01000001.1"/>
</dbReference>
<dbReference type="HAMAP" id="MF_01371_B">
    <property type="entry name" value="Ribosomal_uL30_B"/>
    <property type="match status" value="1"/>
</dbReference>
<dbReference type="InterPro" id="IPR016082">
    <property type="entry name" value="Ribosomal_uL30_ferredoxin-like"/>
</dbReference>
<evidence type="ECO:0000259" key="6">
    <source>
        <dbReference type="Pfam" id="PF00327"/>
    </source>
</evidence>
<dbReference type="Proteomes" id="UP001055025">
    <property type="component" value="Unassembled WGS sequence"/>
</dbReference>
<evidence type="ECO:0000256" key="2">
    <source>
        <dbReference type="ARBA" id="ARBA00011838"/>
    </source>
</evidence>
<protein>
    <recommendedName>
        <fullName evidence="5">Large ribosomal subunit protein uL30</fullName>
    </recommendedName>
</protein>
<organism evidence="7 8">
    <name type="scientific">Granulimonas faecalis</name>
    <dbReference type="NCBI Taxonomy" id="2894155"/>
    <lineage>
        <taxon>Bacteria</taxon>
        <taxon>Bacillati</taxon>
        <taxon>Actinomycetota</taxon>
        <taxon>Coriobacteriia</taxon>
        <taxon>Coriobacteriales</taxon>
        <taxon>Kribbibacteriaceae</taxon>
        <taxon>Granulimonas</taxon>
    </lineage>
</organism>
<keyword evidence="3 5" id="KW-0689">Ribosomal protein</keyword>
<feature type="domain" description="Large ribosomal subunit protein uL30-like ferredoxin-like fold" evidence="6">
    <location>
        <begin position="5"/>
        <end position="56"/>
    </location>
</feature>
<gene>
    <name evidence="5 7" type="primary">rpmD</name>
    <name evidence="7" type="ORF">ATOP_04860</name>
</gene>
<evidence type="ECO:0000256" key="1">
    <source>
        <dbReference type="ARBA" id="ARBA00007594"/>
    </source>
</evidence>